<dbReference type="PANTHER" id="PTHR11455">
    <property type="entry name" value="CRYPTOCHROME"/>
    <property type="match status" value="1"/>
</dbReference>
<dbReference type="InterPro" id="IPR036134">
    <property type="entry name" value="Crypto/Photolyase_FAD-like_sf"/>
</dbReference>
<dbReference type="PROSITE" id="PS51645">
    <property type="entry name" value="PHR_CRY_ALPHA_BETA"/>
    <property type="match status" value="1"/>
</dbReference>
<evidence type="ECO:0000256" key="1">
    <source>
        <dbReference type="ARBA" id="ARBA00005862"/>
    </source>
</evidence>
<dbReference type="InterPro" id="IPR005101">
    <property type="entry name" value="Cryptochr/Photolyase_FAD-bd"/>
</dbReference>
<dbReference type="InterPro" id="IPR014729">
    <property type="entry name" value="Rossmann-like_a/b/a_fold"/>
</dbReference>
<comment type="similarity">
    <text evidence="1 7">Belongs to the DNA photolyase class-1 family.</text>
</comment>
<feature type="binding site" evidence="6">
    <location>
        <begin position="281"/>
        <end position="288"/>
    </location>
    <ligand>
        <name>FAD</name>
        <dbReference type="ChEBI" id="CHEBI:57692"/>
    </ligand>
</feature>
<dbReference type="GO" id="GO:0003913">
    <property type="term" value="F:DNA photolyase activity"/>
    <property type="evidence" value="ECO:0007669"/>
    <property type="project" value="InterPro"/>
</dbReference>
<evidence type="ECO:0000256" key="7">
    <source>
        <dbReference type="RuleBase" id="RU367151"/>
    </source>
</evidence>
<feature type="binding site" evidence="6">
    <location>
        <position position="228"/>
    </location>
    <ligand>
        <name>FAD</name>
        <dbReference type="ChEBI" id="CHEBI:57692"/>
    </ligand>
</feature>
<organism evidence="9">
    <name type="scientific">uncultured marine bacterium EB0_41B09</name>
    <dbReference type="NCBI Taxonomy" id="415438"/>
    <lineage>
        <taxon>Bacteria</taxon>
        <taxon>environmental samples</taxon>
    </lineage>
</organism>
<dbReference type="GO" id="GO:0000719">
    <property type="term" value="P:photoreactive repair"/>
    <property type="evidence" value="ECO:0007669"/>
    <property type="project" value="TreeGrafter"/>
</dbReference>
<name>A4GI46_9BACT</name>
<evidence type="ECO:0000256" key="3">
    <source>
        <dbReference type="ARBA" id="ARBA00022630"/>
    </source>
</evidence>
<dbReference type="GO" id="GO:0071949">
    <property type="term" value="F:FAD binding"/>
    <property type="evidence" value="ECO:0007669"/>
    <property type="project" value="TreeGrafter"/>
</dbReference>
<dbReference type="AlphaFoldDB" id="A4GI46"/>
<dbReference type="EMBL" id="EF089400">
    <property type="protein sequence ID" value="ABL97757.1"/>
    <property type="molecule type" value="Genomic_DNA"/>
</dbReference>
<feature type="binding site" evidence="6">
    <location>
        <begin position="241"/>
        <end position="245"/>
    </location>
    <ligand>
        <name>FAD</name>
        <dbReference type="ChEBI" id="CHEBI:57692"/>
    </ligand>
</feature>
<evidence type="ECO:0000259" key="8">
    <source>
        <dbReference type="PROSITE" id="PS51645"/>
    </source>
</evidence>
<dbReference type="Pfam" id="PF00875">
    <property type="entry name" value="DNA_photolyase"/>
    <property type="match status" value="1"/>
</dbReference>
<evidence type="ECO:0000256" key="6">
    <source>
        <dbReference type="PIRSR" id="PIRSR602081-1"/>
    </source>
</evidence>
<accession>A4GI46</accession>
<evidence type="ECO:0000313" key="9">
    <source>
        <dbReference type="EMBL" id="ABL97757.1"/>
    </source>
</evidence>
<dbReference type="Pfam" id="PF03441">
    <property type="entry name" value="FAD_binding_7"/>
    <property type="match status" value="1"/>
</dbReference>
<dbReference type="Gene3D" id="1.25.40.80">
    <property type="match status" value="1"/>
</dbReference>
<proteinExistence type="inferred from homology"/>
<comment type="cofactor">
    <cofactor evidence="7">
        <name>(6R)-5,10-methylene-5,6,7,8-tetrahydrofolate</name>
        <dbReference type="ChEBI" id="CHEBI:15636"/>
    </cofactor>
    <text evidence="7">Binds 1 5,10-methenyltetrahydrofolate (MTHF) per subunit.</text>
</comment>
<protein>
    <recommendedName>
        <fullName evidence="2 7">Cryptochrome DASH</fullName>
    </recommendedName>
</protein>
<evidence type="ECO:0000256" key="2">
    <source>
        <dbReference type="ARBA" id="ARBA00017881"/>
    </source>
</evidence>
<dbReference type="InterPro" id="IPR014133">
    <property type="entry name" value="Cry_DASH"/>
</dbReference>
<comment type="cofactor">
    <cofactor evidence="6 7">
        <name>FAD</name>
        <dbReference type="ChEBI" id="CHEBI:57692"/>
    </cofactor>
    <text evidence="6 7">Binds 1 FAD per subunit.</text>
</comment>
<dbReference type="InterPro" id="IPR006050">
    <property type="entry name" value="DNA_photolyase_N"/>
</dbReference>
<gene>
    <name evidence="9" type="ORF">MBMO_EB0-41B09.0027</name>
</gene>
<evidence type="ECO:0000256" key="5">
    <source>
        <dbReference type="ARBA" id="ARBA00022991"/>
    </source>
</evidence>
<dbReference type="Gene3D" id="3.40.50.620">
    <property type="entry name" value="HUPs"/>
    <property type="match status" value="1"/>
</dbReference>
<dbReference type="InterPro" id="IPR036155">
    <property type="entry name" value="Crypto/Photolyase_N_sf"/>
</dbReference>
<dbReference type="Gene3D" id="1.10.579.10">
    <property type="entry name" value="DNA Cyclobutane Dipyrimidine Photolyase, subunit A, domain 3"/>
    <property type="match status" value="1"/>
</dbReference>
<reference evidence="9" key="1">
    <citation type="journal article" date="2007" name="Environ. Microbiol.">
        <title>Proteorhodopsin photosystem gene clusters exhibit co-evolutionary trends and shared ancestry among diverse marine microbial phyla.</title>
        <authorList>
            <person name="McCarren J."/>
            <person name="Delong E.F."/>
        </authorList>
    </citation>
    <scope>NUCLEOTIDE SEQUENCE</scope>
</reference>
<sequence>MKSIYWFRNDLRVIDNLSLNEAIESSDEILFVYMQDVQSFKDTEWGFSRMGPHRKLYLSQGLNALQEKLSNYGHSLNYYLDDTVDGLLKLVEKFHIDRIYCESIDSHEELDQEIRLRGHKVDLYSYYQSGLFLNDQIPFNLNDLPDVFTKFRKEIESREVKPIKPSLINQRINAIKSIVDEESNEIEMEQMSYPKSSFPISEDRFFGGEEKGFTFLEAYFSSNKPSTYKKTRNELMGIDFSTKFSPWLASGYISARQVYDFLLSYELNVIKNESTYWIFFELLWREYFRLIFKKYGKKIFHRYGLGLSDEKVSHSDENFELWKEGRTASNFINAGMKELKETGFLSNRMRQIVASYLVNELSCDWRAGAAWFESQLIDYDVSSNHCNWAYIAGHGTDPRGGRYFNIQKQKSTYDPYGSYEKLWC</sequence>
<keyword evidence="3 6" id="KW-0285">Flavoprotein</keyword>
<dbReference type="SUPFAM" id="SSF48173">
    <property type="entry name" value="Cryptochrome/photolyase FAD-binding domain"/>
    <property type="match status" value="1"/>
</dbReference>
<keyword evidence="5 7" id="KW-0157">Chromophore</keyword>
<evidence type="ECO:0000256" key="4">
    <source>
        <dbReference type="ARBA" id="ARBA00022827"/>
    </source>
</evidence>
<feature type="binding site" evidence="6">
    <location>
        <begin position="378"/>
        <end position="380"/>
    </location>
    <ligand>
        <name>FAD</name>
        <dbReference type="ChEBI" id="CHEBI:57692"/>
    </ligand>
</feature>
<dbReference type="NCBIfam" id="TIGR02765">
    <property type="entry name" value="crypto_DASH"/>
    <property type="match status" value="1"/>
</dbReference>
<dbReference type="PANTHER" id="PTHR11455:SF22">
    <property type="entry name" value="CRYPTOCHROME DASH"/>
    <property type="match status" value="1"/>
</dbReference>
<keyword evidence="4 6" id="KW-0274">FAD</keyword>
<dbReference type="PRINTS" id="PR00147">
    <property type="entry name" value="DNAPHOTLYASE"/>
</dbReference>
<dbReference type="GO" id="GO:0003677">
    <property type="term" value="F:DNA binding"/>
    <property type="evidence" value="ECO:0007669"/>
    <property type="project" value="TreeGrafter"/>
</dbReference>
<feature type="domain" description="Photolyase/cryptochrome alpha/beta" evidence="8">
    <location>
        <begin position="1"/>
        <end position="131"/>
    </location>
</feature>
<comment type="function">
    <text evidence="7">May have a photoreceptor function.</text>
</comment>
<dbReference type="SUPFAM" id="SSF52425">
    <property type="entry name" value="Cryptochrome/photolyase, N-terminal domain"/>
    <property type="match status" value="1"/>
</dbReference>
<keyword evidence="9" id="KW-0456">Lyase</keyword>
<dbReference type="InterPro" id="IPR002081">
    <property type="entry name" value="Cryptochrome/DNA_photolyase_1"/>
</dbReference>